<sequence length="76" mass="8323">MLMSKKSASAKQRMGTYDVSKKQAVDLLRASLVTTSCALSTALGDFIAKKAEPVCETPQLRRSQRKKQKVSDCQSS</sequence>
<keyword evidence="3" id="KW-1185">Reference proteome</keyword>
<comment type="caution">
    <text evidence="2">The sequence shown here is derived from an EMBL/GenBank/DDBJ whole genome shotgun (WGS) entry which is preliminary data.</text>
</comment>
<gene>
    <name evidence="2" type="ORF">ERUC_LOCUS21399</name>
</gene>
<dbReference type="Proteomes" id="UP001642260">
    <property type="component" value="Unassembled WGS sequence"/>
</dbReference>
<evidence type="ECO:0000256" key="1">
    <source>
        <dbReference type="SAM" id="MobiDB-lite"/>
    </source>
</evidence>
<feature type="region of interest" description="Disordered" evidence="1">
    <location>
        <begin position="57"/>
        <end position="76"/>
    </location>
</feature>
<protein>
    <submittedName>
        <fullName evidence="2">Uncharacterized protein</fullName>
    </submittedName>
</protein>
<accession>A0ABC8KBB5</accession>
<reference evidence="2 3" key="1">
    <citation type="submission" date="2022-03" db="EMBL/GenBank/DDBJ databases">
        <authorList>
            <person name="Macdonald S."/>
            <person name="Ahmed S."/>
            <person name="Newling K."/>
        </authorList>
    </citation>
    <scope>NUCLEOTIDE SEQUENCE [LARGE SCALE GENOMIC DNA]</scope>
</reference>
<proteinExistence type="predicted"/>
<dbReference type="EMBL" id="CAKOAT010210266">
    <property type="protein sequence ID" value="CAH8355644.1"/>
    <property type="molecule type" value="Genomic_DNA"/>
</dbReference>
<dbReference type="AlphaFoldDB" id="A0ABC8KBB5"/>
<evidence type="ECO:0000313" key="2">
    <source>
        <dbReference type="EMBL" id="CAH8355644.1"/>
    </source>
</evidence>
<evidence type="ECO:0000313" key="3">
    <source>
        <dbReference type="Proteomes" id="UP001642260"/>
    </source>
</evidence>
<organism evidence="2 3">
    <name type="scientific">Eruca vesicaria subsp. sativa</name>
    <name type="common">Garden rocket</name>
    <name type="synonym">Eruca sativa</name>
    <dbReference type="NCBI Taxonomy" id="29727"/>
    <lineage>
        <taxon>Eukaryota</taxon>
        <taxon>Viridiplantae</taxon>
        <taxon>Streptophyta</taxon>
        <taxon>Embryophyta</taxon>
        <taxon>Tracheophyta</taxon>
        <taxon>Spermatophyta</taxon>
        <taxon>Magnoliopsida</taxon>
        <taxon>eudicotyledons</taxon>
        <taxon>Gunneridae</taxon>
        <taxon>Pentapetalae</taxon>
        <taxon>rosids</taxon>
        <taxon>malvids</taxon>
        <taxon>Brassicales</taxon>
        <taxon>Brassicaceae</taxon>
        <taxon>Brassiceae</taxon>
        <taxon>Eruca</taxon>
    </lineage>
</organism>
<name>A0ABC8KBB5_ERUVS</name>